<reference evidence="1 2" key="1">
    <citation type="submission" date="2019-09" db="EMBL/GenBank/DDBJ databases">
        <title>YIM 132180 draft genome.</title>
        <authorList>
            <person name="Zhang K."/>
        </authorList>
    </citation>
    <scope>NUCLEOTIDE SEQUENCE [LARGE SCALE GENOMIC DNA]</scope>
    <source>
        <strain evidence="1 2">YIM 132180</strain>
    </source>
</reference>
<keyword evidence="2" id="KW-1185">Reference proteome</keyword>
<dbReference type="AlphaFoldDB" id="A0A7V7PKP5"/>
<dbReference type="Proteomes" id="UP000432089">
    <property type="component" value="Unassembled WGS sequence"/>
</dbReference>
<protein>
    <submittedName>
        <fullName evidence="1">Ester cyclase</fullName>
    </submittedName>
</protein>
<dbReference type="PANTHER" id="PTHR38436:SF1">
    <property type="entry name" value="ESTER CYCLASE"/>
    <property type="match status" value="1"/>
</dbReference>
<comment type="caution">
    <text evidence="1">The sequence shown here is derived from an EMBL/GenBank/DDBJ whole genome shotgun (WGS) entry which is preliminary data.</text>
</comment>
<dbReference type="SUPFAM" id="SSF54427">
    <property type="entry name" value="NTF2-like"/>
    <property type="match status" value="1"/>
</dbReference>
<dbReference type="GO" id="GO:0030638">
    <property type="term" value="P:polyketide metabolic process"/>
    <property type="evidence" value="ECO:0007669"/>
    <property type="project" value="InterPro"/>
</dbReference>
<name>A0A7V7PKP5_9HYPH</name>
<dbReference type="Gene3D" id="3.10.450.50">
    <property type="match status" value="1"/>
</dbReference>
<evidence type="ECO:0000313" key="1">
    <source>
        <dbReference type="EMBL" id="KAB0676309.1"/>
    </source>
</evidence>
<dbReference type="EMBL" id="VZDO01000024">
    <property type="protein sequence ID" value="KAB0676309.1"/>
    <property type="molecule type" value="Genomic_DNA"/>
</dbReference>
<dbReference type="InterPro" id="IPR032710">
    <property type="entry name" value="NTF2-like_dom_sf"/>
</dbReference>
<gene>
    <name evidence="1" type="ORF">F6X38_21650</name>
</gene>
<organism evidence="1 2">
    <name type="scientific">Plantimonas leprariae</name>
    <dbReference type="NCBI Taxonomy" id="2615207"/>
    <lineage>
        <taxon>Bacteria</taxon>
        <taxon>Pseudomonadati</taxon>
        <taxon>Pseudomonadota</taxon>
        <taxon>Alphaproteobacteria</taxon>
        <taxon>Hyphomicrobiales</taxon>
        <taxon>Aurantimonadaceae</taxon>
        <taxon>Plantimonas</taxon>
    </lineage>
</organism>
<dbReference type="PANTHER" id="PTHR38436">
    <property type="entry name" value="POLYKETIDE CYCLASE SNOAL-LIKE DOMAIN"/>
    <property type="match status" value="1"/>
</dbReference>
<dbReference type="RefSeq" id="WP_150973529.1">
    <property type="nucleotide sequence ID" value="NZ_VZDO01000024.1"/>
</dbReference>
<dbReference type="Pfam" id="PF07366">
    <property type="entry name" value="SnoaL"/>
    <property type="match status" value="1"/>
</dbReference>
<evidence type="ECO:0000313" key="2">
    <source>
        <dbReference type="Proteomes" id="UP000432089"/>
    </source>
</evidence>
<dbReference type="InterPro" id="IPR009959">
    <property type="entry name" value="Cyclase_SnoaL-like"/>
</dbReference>
<accession>A0A7V7PKP5</accession>
<sequence length="129" mass="14646">MAVVDLAAIYGRYIECLNQQDWANLGEFVRDDAVHNGRPLGLSGYQAMLEEDFRTIPDLRFLVDLLVCQPPHVAARLWFECTPAGRFLGLDAAGRRLSFAENVFYRFRDGRIAEVWSVVDKAAIEAQIR</sequence>
<proteinExistence type="predicted"/>